<accession>A0A9D4UG94</accession>
<dbReference type="EMBL" id="JABFUD020000017">
    <property type="protein sequence ID" value="KAI5067378.1"/>
    <property type="molecule type" value="Genomic_DNA"/>
</dbReference>
<evidence type="ECO:0000313" key="2">
    <source>
        <dbReference type="Proteomes" id="UP000886520"/>
    </source>
</evidence>
<name>A0A9D4UG94_ADICA</name>
<keyword evidence="2" id="KW-1185">Reference proteome</keyword>
<organism evidence="1 2">
    <name type="scientific">Adiantum capillus-veneris</name>
    <name type="common">Maidenhair fern</name>
    <dbReference type="NCBI Taxonomy" id="13818"/>
    <lineage>
        <taxon>Eukaryota</taxon>
        <taxon>Viridiplantae</taxon>
        <taxon>Streptophyta</taxon>
        <taxon>Embryophyta</taxon>
        <taxon>Tracheophyta</taxon>
        <taxon>Polypodiopsida</taxon>
        <taxon>Polypodiidae</taxon>
        <taxon>Polypodiales</taxon>
        <taxon>Pteridineae</taxon>
        <taxon>Pteridaceae</taxon>
        <taxon>Vittarioideae</taxon>
        <taxon>Adiantum</taxon>
    </lineage>
</organism>
<dbReference type="AlphaFoldDB" id="A0A9D4UG94"/>
<protein>
    <submittedName>
        <fullName evidence="1">Uncharacterized protein</fullName>
    </submittedName>
</protein>
<comment type="caution">
    <text evidence="1">The sequence shown here is derived from an EMBL/GenBank/DDBJ whole genome shotgun (WGS) entry which is preliminary data.</text>
</comment>
<evidence type="ECO:0000313" key="1">
    <source>
        <dbReference type="EMBL" id="KAI5067378.1"/>
    </source>
</evidence>
<dbReference type="Proteomes" id="UP000886520">
    <property type="component" value="Chromosome 17"/>
</dbReference>
<proteinExistence type="predicted"/>
<gene>
    <name evidence="1" type="ORF">GOP47_0017906</name>
</gene>
<reference evidence="1" key="1">
    <citation type="submission" date="2021-01" db="EMBL/GenBank/DDBJ databases">
        <title>Adiantum capillus-veneris genome.</title>
        <authorList>
            <person name="Fang Y."/>
            <person name="Liao Q."/>
        </authorList>
    </citation>
    <scope>NUCLEOTIDE SEQUENCE</scope>
    <source>
        <strain evidence="1">H3</strain>
        <tissue evidence="1">Leaf</tissue>
    </source>
</reference>
<sequence length="82" mass="9423">MSFLQAATRVCEHVSPLSRYFLCCRQIFSSFSVFGWEDDDCCMSPPSPILPKPRGLTFFLISGGFCRMRMNYTDLFCNLCDD</sequence>